<gene>
    <name evidence="6" type="ORF">CLV63_102437</name>
</gene>
<dbReference type="SMART" id="SM00382">
    <property type="entry name" value="AAA"/>
    <property type="match status" value="1"/>
</dbReference>
<evidence type="ECO:0000313" key="6">
    <source>
        <dbReference type="EMBL" id="PSL00310.1"/>
    </source>
</evidence>
<dbReference type="Pfam" id="PF00005">
    <property type="entry name" value="ABC_tran"/>
    <property type="match status" value="1"/>
</dbReference>
<evidence type="ECO:0000256" key="2">
    <source>
        <dbReference type="ARBA" id="ARBA00022448"/>
    </source>
</evidence>
<protein>
    <submittedName>
        <fullName evidence="6">ABC transporter family protein</fullName>
    </submittedName>
</protein>
<dbReference type="InterPro" id="IPR003593">
    <property type="entry name" value="AAA+_ATPase"/>
</dbReference>
<accession>A0A2P8DSW9</accession>
<evidence type="ECO:0000259" key="5">
    <source>
        <dbReference type="PROSITE" id="PS50893"/>
    </source>
</evidence>
<comment type="caution">
    <text evidence="6">The sequence shown here is derived from an EMBL/GenBank/DDBJ whole genome shotgun (WGS) entry which is preliminary data.</text>
</comment>
<comment type="similarity">
    <text evidence="1">Belongs to the ABC transporter superfamily.</text>
</comment>
<dbReference type="Proteomes" id="UP000240542">
    <property type="component" value="Unassembled WGS sequence"/>
</dbReference>
<dbReference type="SUPFAM" id="SSF52540">
    <property type="entry name" value="P-loop containing nucleoside triphosphate hydrolases"/>
    <property type="match status" value="1"/>
</dbReference>
<dbReference type="InterPro" id="IPR003439">
    <property type="entry name" value="ABC_transporter-like_ATP-bd"/>
</dbReference>
<evidence type="ECO:0000256" key="3">
    <source>
        <dbReference type="ARBA" id="ARBA00022741"/>
    </source>
</evidence>
<dbReference type="PANTHER" id="PTHR43335:SF4">
    <property type="entry name" value="ABC TRANSPORTER, ATP-BINDING PROTEIN"/>
    <property type="match status" value="1"/>
</dbReference>
<dbReference type="GO" id="GO:0016887">
    <property type="term" value="F:ATP hydrolysis activity"/>
    <property type="evidence" value="ECO:0007669"/>
    <property type="project" value="InterPro"/>
</dbReference>
<dbReference type="PROSITE" id="PS50893">
    <property type="entry name" value="ABC_TRANSPORTER_2"/>
    <property type="match status" value="1"/>
</dbReference>
<organism evidence="6 7">
    <name type="scientific">Murinocardiopsis flavida</name>
    <dbReference type="NCBI Taxonomy" id="645275"/>
    <lineage>
        <taxon>Bacteria</taxon>
        <taxon>Bacillati</taxon>
        <taxon>Actinomycetota</taxon>
        <taxon>Actinomycetes</taxon>
        <taxon>Streptosporangiales</taxon>
        <taxon>Nocardiopsidaceae</taxon>
        <taxon>Murinocardiopsis</taxon>
    </lineage>
</organism>
<dbReference type="GO" id="GO:0005524">
    <property type="term" value="F:ATP binding"/>
    <property type="evidence" value="ECO:0007669"/>
    <property type="project" value="UniProtKB-KW"/>
</dbReference>
<keyword evidence="7" id="KW-1185">Reference proteome</keyword>
<dbReference type="EMBL" id="PYGA01000002">
    <property type="protein sequence ID" value="PSL00310.1"/>
    <property type="molecule type" value="Genomic_DNA"/>
</dbReference>
<feature type="domain" description="ABC transporter" evidence="5">
    <location>
        <begin position="1"/>
        <end position="220"/>
    </location>
</feature>
<sequence length="220" mass="23388">MDGVDLVVRRGEIYGIVGPRGAGKSTVLRLLAGRLAATSGEVRVVRRSPYDRGELDRVAALVECPALPRDGSGSAVLRSLTGYGQSRDTVPAQASGGPISDVTPARAEAVLETVGLSDRAEWAAGALPSAATWRFGIAAALLDDPELLLLDEPIAGVDPAGVRELGRLLRSLAGWGHTVVIASRNPGRARTLCDRVGRMSHGRLVAEERSPRRWRRTWSV</sequence>
<keyword evidence="3" id="KW-0547">Nucleotide-binding</keyword>
<keyword evidence="4" id="KW-0067">ATP-binding</keyword>
<evidence type="ECO:0000256" key="1">
    <source>
        <dbReference type="ARBA" id="ARBA00005417"/>
    </source>
</evidence>
<reference evidence="6 7" key="1">
    <citation type="submission" date="2018-03" db="EMBL/GenBank/DDBJ databases">
        <title>Genomic Encyclopedia of Archaeal and Bacterial Type Strains, Phase II (KMG-II): from individual species to whole genera.</title>
        <authorList>
            <person name="Goeker M."/>
        </authorList>
    </citation>
    <scope>NUCLEOTIDE SEQUENCE [LARGE SCALE GENOMIC DNA]</scope>
    <source>
        <strain evidence="6 7">DSM 45312</strain>
    </source>
</reference>
<dbReference type="InterPro" id="IPR027417">
    <property type="entry name" value="P-loop_NTPase"/>
</dbReference>
<evidence type="ECO:0000256" key="4">
    <source>
        <dbReference type="ARBA" id="ARBA00022840"/>
    </source>
</evidence>
<name>A0A2P8DSW9_9ACTN</name>
<evidence type="ECO:0000313" key="7">
    <source>
        <dbReference type="Proteomes" id="UP000240542"/>
    </source>
</evidence>
<proteinExistence type="inferred from homology"/>
<dbReference type="PANTHER" id="PTHR43335">
    <property type="entry name" value="ABC TRANSPORTER, ATP-BINDING PROTEIN"/>
    <property type="match status" value="1"/>
</dbReference>
<keyword evidence="2" id="KW-0813">Transport</keyword>
<dbReference type="Gene3D" id="3.40.50.300">
    <property type="entry name" value="P-loop containing nucleotide triphosphate hydrolases"/>
    <property type="match status" value="1"/>
</dbReference>
<dbReference type="AlphaFoldDB" id="A0A2P8DSW9"/>